<evidence type="ECO:0000313" key="2">
    <source>
        <dbReference type="EMBL" id="MEA5389968.1"/>
    </source>
</evidence>
<dbReference type="Gene3D" id="2.60.120.10">
    <property type="entry name" value="Jelly Rolls"/>
    <property type="match status" value="1"/>
</dbReference>
<feature type="domain" description="TehB/YeaR-like" evidence="1">
    <location>
        <begin position="13"/>
        <end position="88"/>
    </location>
</feature>
<comment type="caution">
    <text evidence="2">The sequence shown here is derived from an EMBL/GenBank/DDBJ whole genome shotgun (WGS) entry which is preliminary data.</text>
</comment>
<dbReference type="RefSeq" id="WP_323304093.1">
    <property type="nucleotide sequence ID" value="NZ_JAYGHX010000001.1"/>
</dbReference>
<protein>
    <submittedName>
        <fullName evidence="2">DUF1971 domain-containing protein</fullName>
    </submittedName>
</protein>
<dbReference type="Pfam" id="PF09313">
    <property type="entry name" value="TehB-like"/>
    <property type="match status" value="1"/>
</dbReference>
<dbReference type="SUPFAM" id="SSF51197">
    <property type="entry name" value="Clavaminate synthase-like"/>
    <property type="match status" value="1"/>
</dbReference>
<dbReference type="Proteomes" id="UP001304461">
    <property type="component" value="Unassembled WGS sequence"/>
</dbReference>
<reference evidence="2 3" key="1">
    <citation type="submission" date="2023-12" db="EMBL/GenBank/DDBJ databases">
        <title>Baltic Sea Cyanobacteria.</title>
        <authorList>
            <person name="Delbaje E."/>
            <person name="Fewer D.P."/>
            <person name="Shishido T.K."/>
        </authorList>
    </citation>
    <scope>NUCLEOTIDE SEQUENCE [LARGE SCALE GENOMIC DNA]</scope>
    <source>
        <strain evidence="2 3">UHCC 0139</strain>
    </source>
</reference>
<dbReference type="InterPro" id="IPR014710">
    <property type="entry name" value="RmlC-like_jellyroll"/>
</dbReference>
<gene>
    <name evidence="2" type="ORF">VB738_01715</name>
</gene>
<dbReference type="EMBL" id="JAYGHX010000001">
    <property type="protein sequence ID" value="MEA5389968.1"/>
    <property type="molecule type" value="Genomic_DNA"/>
</dbReference>
<evidence type="ECO:0000313" key="3">
    <source>
        <dbReference type="Proteomes" id="UP001304461"/>
    </source>
</evidence>
<evidence type="ECO:0000259" key="1">
    <source>
        <dbReference type="Pfam" id="PF09313"/>
    </source>
</evidence>
<name>A0ABU5RQB8_9CYAN</name>
<dbReference type="InterPro" id="IPR015392">
    <property type="entry name" value="TehB/YeaR-like_dom"/>
</dbReference>
<accession>A0ABU5RQB8</accession>
<organism evidence="2 3">
    <name type="scientific">Cyanobium gracile UHCC 0139</name>
    <dbReference type="NCBI Taxonomy" id="3110308"/>
    <lineage>
        <taxon>Bacteria</taxon>
        <taxon>Bacillati</taxon>
        <taxon>Cyanobacteriota</taxon>
        <taxon>Cyanophyceae</taxon>
        <taxon>Synechococcales</taxon>
        <taxon>Prochlorococcaceae</taxon>
        <taxon>Cyanobium</taxon>
    </lineage>
</organism>
<proteinExistence type="predicted"/>
<keyword evidence="3" id="KW-1185">Reference proteome</keyword>
<sequence length="104" mass="11420">MHADLPTGLTPYKRTPTFDAETVPAGLRAQHSTKAGVWARVVVLEGSLPFRFLEPDEELVVLTPERPGIVAPTQRHQAEPGPGVRFYVEFHRSEPPLPSAPQTA</sequence>